<dbReference type="Proteomes" id="UP001448207">
    <property type="component" value="Unassembled WGS sequence"/>
</dbReference>
<keyword evidence="2" id="KW-1185">Reference proteome</keyword>
<accession>A0ABR3B712</accession>
<dbReference type="EMBL" id="JBCLYO010000004">
    <property type="protein sequence ID" value="KAL0090087.1"/>
    <property type="molecule type" value="Genomic_DNA"/>
</dbReference>
<proteinExistence type="predicted"/>
<reference evidence="1 2" key="1">
    <citation type="submission" date="2024-04" db="EMBL/GenBank/DDBJ databases">
        <title>Symmetric and asymmetric DNA N6-adenine methylation regulates different biological responses in Mucorales.</title>
        <authorList>
            <consortium name="Lawrence Berkeley National Laboratory"/>
            <person name="Lax C."/>
            <person name="Mondo S.J."/>
            <person name="Osorio-Concepcion M."/>
            <person name="Muszewska A."/>
            <person name="Corrochano-Luque M."/>
            <person name="Gutierrez G."/>
            <person name="Riley R."/>
            <person name="Lipzen A."/>
            <person name="Guo J."/>
            <person name="Hundley H."/>
            <person name="Amirebrahimi M."/>
            <person name="Ng V."/>
            <person name="Lorenzo-Gutierrez D."/>
            <person name="Binder U."/>
            <person name="Yang J."/>
            <person name="Song Y."/>
            <person name="Canovas D."/>
            <person name="Navarro E."/>
            <person name="Freitag M."/>
            <person name="Gabaldon T."/>
            <person name="Grigoriev I.V."/>
            <person name="Corrochano L.M."/>
            <person name="Nicolas F.E."/>
            <person name="Garre V."/>
        </authorList>
    </citation>
    <scope>NUCLEOTIDE SEQUENCE [LARGE SCALE GENOMIC DNA]</scope>
    <source>
        <strain evidence="1 2">L51</strain>
    </source>
</reference>
<evidence type="ECO:0000313" key="2">
    <source>
        <dbReference type="Proteomes" id="UP001448207"/>
    </source>
</evidence>
<evidence type="ECO:0000313" key="1">
    <source>
        <dbReference type="EMBL" id="KAL0090087.1"/>
    </source>
</evidence>
<protein>
    <recommendedName>
        <fullName evidence="3">Arf-GAP domain-containing protein</fullName>
    </recommendedName>
</protein>
<gene>
    <name evidence="1" type="ORF">J3Q64DRAFT_1396946</name>
</gene>
<name>A0ABR3B712_PHYBL</name>
<comment type="caution">
    <text evidence="1">The sequence shown here is derived from an EMBL/GenBank/DDBJ whole genome shotgun (WGS) entry which is preliminary data.</text>
</comment>
<sequence>MLCMSLKTRWSIDNNLLLFLICLECTARHVRFGFFYNILPVKLLQNVKERPLHELDWGSLPSYSKFQPITFQYMNVWQRKENIELKGKYWCCLCKLIS</sequence>
<evidence type="ECO:0008006" key="3">
    <source>
        <dbReference type="Google" id="ProtNLM"/>
    </source>
</evidence>
<organism evidence="1 2">
    <name type="scientific">Phycomyces blakesleeanus</name>
    <dbReference type="NCBI Taxonomy" id="4837"/>
    <lineage>
        <taxon>Eukaryota</taxon>
        <taxon>Fungi</taxon>
        <taxon>Fungi incertae sedis</taxon>
        <taxon>Mucoromycota</taxon>
        <taxon>Mucoromycotina</taxon>
        <taxon>Mucoromycetes</taxon>
        <taxon>Mucorales</taxon>
        <taxon>Phycomycetaceae</taxon>
        <taxon>Phycomyces</taxon>
    </lineage>
</organism>